<evidence type="ECO:0000256" key="6">
    <source>
        <dbReference type="ARBA" id="ARBA00022692"/>
    </source>
</evidence>
<dbReference type="SMART" id="SM00387">
    <property type="entry name" value="HATPase_c"/>
    <property type="match status" value="1"/>
</dbReference>
<name>A0A923HPF9_9BURK</name>
<keyword evidence="5" id="KW-0808">Transferase</keyword>
<dbReference type="CDD" id="cd00082">
    <property type="entry name" value="HisKA"/>
    <property type="match status" value="1"/>
</dbReference>
<keyword evidence="12 13" id="KW-0472">Membrane</keyword>
<dbReference type="PANTHER" id="PTHR45436:SF14">
    <property type="entry name" value="SENSOR PROTEIN QSEC"/>
    <property type="match status" value="1"/>
</dbReference>
<evidence type="ECO:0000256" key="10">
    <source>
        <dbReference type="ARBA" id="ARBA00022989"/>
    </source>
</evidence>
<feature type="transmembrane region" description="Helical" evidence="13">
    <location>
        <begin position="138"/>
        <end position="163"/>
    </location>
</feature>
<reference evidence="15" key="1">
    <citation type="submission" date="2020-08" db="EMBL/GenBank/DDBJ databases">
        <title>Novel species isolated from subtropical streams in China.</title>
        <authorList>
            <person name="Lu H."/>
        </authorList>
    </citation>
    <scope>NUCLEOTIDE SEQUENCE</scope>
    <source>
        <strain evidence="15">KACC 12607</strain>
    </source>
</reference>
<accession>A0A923HPF9</accession>
<proteinExistence type="predicted"/>
<dbReference type="InterPro" id="IPR005467">
    <property type="entry name" value="His_kinase_dom"/>
</dbReference>
<keyword evidence="6 13" id="KW-0812">Transmembrane</keyword>
<comment type="catalytic activity">
    <reaction evidence="1">
        <text>ATP + protein L-histidine = ADP + protein N-phospho-L-histidine.</text>
        <dbReference type="EC" id="2.7.13.3"/>
    </reaction>
</comment>
<dbReference type="EC" id="2.7.13.3" evidence="3"/>
<dbReference type="InterPro" id="IPR003661">
    <property type="entry name" value="HisK_dim/P_dom"/>
</dbReference>
<dbReference type="InterPro" id="IPR050428">
    <property type="entry name" value="TCS_sensor_his_kinase"/>
</dbReference>
<organism evidence="15 16">
    <name type="scientific">Undibacterium jejuense</name>
    <dbReference type="NCBI Taxonomy" id="1344949"/>
    <lineage>
        <taxon>Bacteria</taxon>
        <taxon>Pseudomonadati</taxon>
        <taxon>Pseudomonadota</taxon>
        <taxon>Betaproteobacteria</taxon>
        <taxon>Burkholderiales</taxon>
        <taxon>Oxalobacteraceae</taxon>
        <taxon>Undibacterium</taxon>
    </lineage>
</organism>
<dbReference type="InterPro" id="IPR036097">
    <property type="entry name" value="HisK_dim/P_sf"/>
</dbReference>
<feature type="transmembrane region" description="Helical" evidence="13">
    <location>
        <begin position="6"/>
        <end position="25"/>
    </location>
</feature>
<comment type="caution">
    <text evidence="15">The sequence shown here is derived from an EMBL/GenBank/DDBJ whole genome shotgun (WGS) entry which is preliminary data.</text>
</comment>
<evidence type="ECO:0000256" key="3">
    <source>
        <dbReference type="ARBA" id="ARBA00012438"/>
    </source>
</evidence>
<dbReference type="GO" id="GO:0005886">
    <property type="term" value="C:plasma membrane"/>
    <property type="evidence" value="ECO:0007669"/>
    <property type="project" value="TreeGrafter"/>
</dbReference>
<dbReference type="Pfam" id="PF02518">
    <property type="entry name" value="HATPase_c"/>
    <property type="match status" value="1"/>
</dbReference>
<gene>
    <name evidence="15" type="ORF">H8K32_09560</name>
</gene>
<evidence type="ECO:0000256" key="5">
    <source>
        <dbReference type="ARBA" id="ARBA00022679"/>
    </source>
</evidence>
<keyword evidence="8 15" id="KW-0418">Kinase</keyword>
<evidence type="ECO:0000256" key="1">
    <source>
        <dbReference type="ARBA" id="ARBA00000085"/>
    </source>
</evidence>
<keyword evidence="7" id="KW-0547">Nucleotide-binding</keyword>
<evidence type="ECO:0000256" key="12">
    <source>
        <dbReference type="ARBA" id="ARBA00023136"/>
    </source>
</evidence>
<dbReference type="RefSeq" id="WP_186912260.1">
    <property type="nucleotide sequence ID" value="NZ_JACOFV010000007.1"/>
</dbReference>
<dbReference type="SUPFAM" id="SSF47384">
    <property type="entry name" value="Homodimeric domain of signal transducing histidine kinase"/>
    <property type="match status" value="1"/>
</dbReference>
<dbReference type="GO" id="GO:0000155">
    <property type="term" value="F:phosphorelay sensor kinase activity"/>
    <property type="evidence" value="ECO:0007669"/>
    <property type="project" value="InterPro"/>
</dbReference>
<dbReference type="AlphaFoldDB" id="A0A923HPF9"/>
<dbReference type="Proteomes" id="UP000634011">
    <property type="component" value="Unassembled WGS sequence"/>
</dbReference>
<dbReference type="InterPro" id="IPR003594">
    <property type="entry name" value="HATPase_dom"/>
</dbReference>
<dbReference type="Gene3D" id="3.30.565.10">
    <property type="entry name" value="Histidine kinase-like ATPase, C-terminal domain"/>
    <property type="match status" value="1"/>
</dbReference>
<evidence type="ECO:0000259" key="14">
    <source>
        <dbReference type="PROSITE" id="PS50109"/>
    </source>
</evidence>
<dbReference type="SUPFAM" id="SSF55874">
    <property type="entry name" value="ATPase domain of HSP90 chaperone/DNA topoisomerase II/histidine kinase"/>
    <property type="match status" value="1"/>
</dbReference>
<keyword evidence="16" id="KW-1185">Reference proteome</keyword>
<dbReference type="InterPro" id="IPR036890">
    <property type="entry name" value="HATPase_C_sf"/>
</dbReference>
<evidence type="ECO:0000256" key="11">
    <source>
        <dbReference type="ARBA" id="ARBA00023012"/>
    </source>
</evidence>
<evidence type="ECO:0000256" key="4">
    <source>
        <dbReference type="ARBA" id="ARBA00022553"/>
    </source>
</evidence>
<dbReference type="PROSITE" id="PS50109">
    <property type="entry name" value="HIS_KIN"/>
    <property type="match status" value="1"/>
</dbReference>
<keyword evidence="11" id="KW-0902">Two-component regulatory system</keyword>
<dbReference type="PRINTS" id="PR00344">
    <property type="entry name" value="BCTRLSENSOR"/>
</dbReference>
<dbReference type="Pfam" id="PF00512">
    <property type="entry name" value="HisKA"/>
    <property type="match status" value="1"/>
</dbReference>
<keyword evidence="9" id="KW-0067">ATP-binding</keyword>
<evidence type="ECO:0000256" key="2">
    <source>
        <dbReference type="ARBA" id="ARBA00004141"/>
    </source>
</evidence>
<dbReference type="SMART" id="SM00388">
    <property type="entry name" value="HisKA"/>
    <property type="match status" value="1"/>
</dbReference>
<evidence type="ECO:0000256" key="7">
    <source>
        <dbReference type="ARBA" id="ARBA00022741"/>
    </source>
</evidence>
<evidence type="ECO:0000313" key="15">
    <source>
        <dbReference type="EMBL" id="MBC3862343.1"/>
    </source>
</evidence>
<evidence type="ECO:0000313" key="16">
    <source>
        <dbReference type="Proteomes" id="UP000634011"/>
    </source>
</evidence>
<comment type="subcellular location">
    <subcellularLocation>
        <location evidence="2">Membrane</location>
        <topology evidence="2">Multi-pass membrane protein</topology>
    </subcellularLocation>
</comment>
<dbReference type="InterPro" id="IPR004358">
    <property type="entry name" value="Sig_transdc_His_kin-like_C"/>
</dbReference>
<protein>
    <recommendedName>
        <fullName evidence="3">histidine kinase</fullName>
        <ecNumber evidence="3">2.7.13.3</ecNumber>
    </recommendedName>
</protein>
<sequence length="440" mass="48824">MKSLRVQIILMFGIAILLAAALQFATSVNATIHEANKLFDYHMQQMALALQDSDFKQLDSRTVLGIESNNFDLVVQIWGTDGERVYQSRQYRSLPKQAELGYSTVTLTNGEWRIYAVKAHDRVIQVAQKMNTRSRRAISIALSTLWPVIPVSLLLFCAAWWGISSALSPLNRIGKQLAERQTNSTETVSDEGVPQEVSALVFELNSLLVRVGHAMQSQQRFVADAAHELRSPITALRLQVQNLSRARDENMHEKAIDRLLGGVDRASHLVEQLLMMARQDHSSKDLKKIQKLPFNTPLNLAINDVQVFAQSKQVTLRLSNFQDFSVCGDSESLRVMIRNVLDNAIRYIPDGGIVEVILSQQSNQIALEIGDSGGGIPEAERDRIFDRFYRISGTNKNGSGLGLAIVKAIADMHDASLELTTSKLGGLNVKVIFPLMSGDG</sequence>
<evidence type="ECO:0000256" key="9">
    <source>
        <dbReference type="ARBA" id="ARBA00022840"/>
    </source>
</evidence>
<evidence type="ECO:0000256" key="13">
    <source>
        <dbReference type="SAM" id="Phobius"/>
    </source>
</evidence>
<dbReference type="GO" id="GO:0005524">
    <property type="term" value="F:ATP binding"/>
    <property type="evidence" value="ECO:0007669"/>
    <property type="project" value="UniProtKB-KW"/>
</dbReference>
<keyword evidence="4" id="KW-0597">Phosphoprotein</keyword>
<dbReference type="Gene3D" id="1.10.287.130">
    <property type="match status" value="1"/>
</dbReference>
<dbReference type="PANTHER" id="PTHR45436">
    <property type="entry name" value="SENSOR HISTIDINE KINASE YKOH"/>
    <property type="match status" value="1"/>
</dbReference>
<dbReference type="EMBL" id="JACOFV010000007">
    <property type="protein sequence ID" value="MBC3862343.1"/>
    <property type="molecule type" value="Genomic_DNA"/>
</dbReference>
<keyword evidence="10 13" id="KW-1133">Transmembrane helix</keyword>
<feature type="domain" description="Histidine kinase" evidence="14">
    <location>
        <begin position="224"/>
        <end position="437"/>
    </location>
</feature>
<evidence type="ECO:0000256" key="8">
    <source>
        <dbReference type="ARBA" id="ARBA00022777"/>
    </source>
</evidence>